<dbReference type="InterPro" id="IPR011527">
    <property type="entry name" value="ABC1_TM_dom"/>
</dbReference>
<dbReference type="PANTHER" id="PTHR43394:SF1">
    <property type="entry name" value="ATP-BINDING CASSETTE SUB-FAMILY B MEMBER 10, MITOCHONDRIAL"/>
    <property type="match status" value="1"/>
</dbReference>
<keyword evidence="2 5" id="KW-0812">Transmembrane</keyword>
<name>A0A3B1DW99_9ZZZZ</name>
<keyword evidence="4 5" id="KW-0472">Membrane</keyword>
<proteinExistence type="predicted"/>
<feature type="transmembrane region" description="Helical" evidence="5">
    <location>
        <begin position="33"/>
        <end position="58"/>
    </location>
</feature>
<evidence type="ECO:0000256" key="5">
    <source>
        <dbReference type="SAM" id="Phobius"/>
    </source>
</evidence>
<evidence type="ECO:0000313" key="7">
    <source>
        <dbReference type="EMBL" id="VAX40524.1"/>
    </source>
</evidence>
<dbReference type="GO" id="GO:0016020">
    <property type="term" value="C:membrane"/>
    <property type="evidence" value="ECO:0007669"/>
    <property type="project" value="UniProtKB-SubCell"/>
</dbReference>
<protein>
    <recommendedName>
        <fullName evidence="6">ABC transmembrane type-1 domain-containing protein</fullName>
    </recommendedName>
</protein>
<gene>
    <name evidence="7" type="ORF">MNBD_PLANCTO02-3444</name>
</gene>
<feature type="non-terminal residue" evidence="7">
    <location>
        <position position="338"/>
    </location>
</feature>
<dbReference type="PROSITE" id="PS50929">
    <property type="entry name" value="ABC_TM1F"/>
    <property type="match status" value="1"/>
</dbReference>
<dbReference type="Gene3D" id="1.20.1560.10">
    <property type="entry name" value="ABC transporter type 1, transmembrane domain"/>
    <property type="match status" value="1"/>
</dbReference>
<organism evidence="7">
    <name type="scientific">hydrothermal vent metagenome</name>
    <dbReference type="NCBI Taxonomy" id="652676"/>
    <lineage>
        <taxon>unclassified sequences</taxon>
        <taxon>metagenomes</taxon>
        <taxon>ecological metagenomes</taxon>
    </lineage>
</organism>
<dbReference type="InterPro" id="IPR036640">
    <property type="entry name" value="ABC1_TM_sf"/>
</dbReference>
<evidence type="ECO:0000256" key="4">
    <source>
        <dbReference type="ARBA" id="ARBA00023136"/>
    </source>
</evidence>
<dbReference type="GO" id="GO:0005524">
    <property type="term" value="F:ATP binding"/>
    <property type="evidence" value="ECO:0007669"/>
    <property type="project" value="InterPro"/>
</dbReference>
<dbReference type="InterPro" id="IPR039421">
    <property type="entry name" value="Type_1_exporter"/>
</dbReference>
<sequence>MSNHRKSRKDKKTSDVASLARLLPHVWAYRRRLYLSIFFACLVALFWGLNLALAFPVIKVFFQGQSITSYVEEGIVKSEEVQQRSQLDIGRLDKHLKEIDQSGDPNSERVRLLKDRARKQSKMSEATRNAWLFHLAKTHVLPRLPKDQFNFFAFVLGVLLITTILKGICSYAQDVLVGGVVELTVMRIRKECFRKIVSLDYQSIRLEGTPGLMSRFTYDMNLLVYGLRLVGGKAVREPLKAIVCLAGAFWISWQLTLLSMLFAPLAAFFFMKIGKKLKQATHRVMESMSRVYKTLEETFDGIKVLIAFNGGLQHRSRFHRDNKSYFYKAMKIIKIDAL</sequence>
<dbReference type="EMBL" id="UOGL01000453">
    <property type="protein sequence ID" value="VAX40524.1"/>
    <property type="molecule type" value="Genomic_DNA"/>
</dbReference>
<evidence type="ECO:0000259" key="6">
    <source>
        <dbReference type="PROSITE" id="PS50929"/>
    </source>
</evidence>
<dbReference type="AlphaFoldDB" id="A0A3B1DW99"/>
<feature type="domain" description="ABC transmembrane type-1" evidence="6">
    <location>
        <begin position="144"/>
        <end position="338"/>
    </location>
</feature>
<reference evidence="7" key="1">
    <citation type="submission" date="2018-06" db="EMBL/GenBank/DDBJ databases">
        <authorList>
            <person name="Zhirakovskaya E."/>
        </authorList>
    </citation>
    <scope>NUCLEOTIDE SEQUENCE</scope>
</reference>
<evidence type="ECO:0000256" key="3">
    <source>
        <dbReference type="ARBA" id="ARBA00022989"/>
    </source>
</evidence>
<dbReference type="Pfam" id="PF00664">
    <property type="entry name" value="ABC_membrane"/>
    <property type="match status" value="1"/>
</dbReference>
<accession>A0A3B1DW99</accession>
<feature type="transmembrane region" description="Helical" evidence="5">
    <location>
        <begin position="248"/>
        <end position="270"/>
    </location>
</feature>
<evidence type="ECO:0000256" key="2">
    <source>
        <dbReference type="ARBA" id="ARBA00022692"/>
    </source>
</evidence>
<dbReference type="GO" id="GO:0015421">
    <property type="term" value="F:ABC-type oligopeptide transporter activity"/>
    <property type="evidence" value="ECO:0007669"/>
    <property type="project" value="TreeGrafter"/>
</dbReference>
<dbReference type="PANTHER" id="PTHR43394">
    <property type="entry name" value="ATP-DEPENDENT PERMEASE MDL1, MITOCHONDRIAL"/>
    <property type="match status" value="1"/>
</dbReference>
<dbReference type="SUPFAM" id="SSF90123">
    <property type="entry name" value="ABC transporter transmembrane region"/>
    <property type="match status" value="1"/>
</dbReference>
<evidence type="ECO:0000256" key="1">
    <source>
        <dbReference type="ARBA" id="ARBA00004141"/>
    </source>
</evidence>
<keyword evidence="3 5" id="KW-1133">Transmembrane helix</keyword>
<comment type="subcellular location">
    <subcellularLocation>
        <location evidence="1">Membrane</location>
        <topology evidence="1">Multi-pass membrane protein</topology>
    </subcellularLocation>
</comment>